<evidence type="ECO:0000256" key="6">
    <source>
        <dbReference type="ARBA" id="ARBA00022989"/>
    </source>
</evidence>
<comment type="caution">
    <text evidence="10">The sequence shown here is derived from an EMBL/GenBank/DDBJ whole genome shotgun (WGS) entry which is preliminary data.</text>
</comment>
<evidence type="ECO:0000256" key="8">
    <source>
        <dbReference type="ARBA" id="ARBA00037998"/>
    </source>
</evidence>
<dbReference type="CDD" id="cd06582">
    <property type="entry name" value="TM_PBP1_LivH_like"/>
    <property type="match status" value="1"/>
</dbReference>
<evidence type="ECO:0000313" key="11">
    <source>
        <dbReference type="Proteomes" id="UP000019140"/>
    </source>
</evidence>
<dbReference type="EMBL" id="AZHX01001078">
    <property type="protein sequence ID" value="ETX04959.1"/>
    <property type="molecule type" value="Genomic_DNA"/>
</dbReference>
<feature type="transmembrane region" description="Helical" evidence="9">
    <location>
        <begin position="267"/>
        <end position="285"/>
    </location>
</feature>
<dbReference type="InterPro" id="IPR052157">
    <property type="entry name" value="BCAA_transport_permease"/>
</dbReference>
<gene>
    <name evidence="10" type="ORF">ETSY2_25800</name>
</gene>
<dbReference type="GO" id="GO:0022857">
    <property type="term" value="F:transmembrane transporter activity"/>
    <property type="evidence" value="ECO:0007669"/>
    <property type="project" value="InterPro"/>
</dbReference>
<comment type="subcellular location">
    <subcellularLocation>
        <location evidence="1">Cell membrane</location>
        <topology evidence="1">Multi-pass membrane protein</topology>
    </subcellularLocation>
</comment>
<feature type="transmembrane region" description="Helical" evidence="9">
    <location>
        <begin position="57"/>
        <end position="80"/>
    </location>
</feature>
<evidence type="ECO:0000313" key="10">
    <source>
        <dbReference type="EMBL" id="ETX04959.1"/>
    </source>
</evidence>
<feature type="transmembrane region" description="Helical" evidence="9">
    <location>
        <begin position="92"/>
        <end position="114"/>
    </location>
</feature>
<organism evidence="10 11">
    <name type="scientific">Candidatus Entotheonella gemina</name>
    <dbReference type="NCBI Taxonomy" id="1429439"/>
    <lineage>
        <taxon>Bacteria</taxon>
        <taxon>Pseudomonadati</taxon>
        <taxon>Nitrospinota/Tectimicrobiota group</taxon>
        <taxon>Candidatus Tectimicrobiota</taxon>
        <taxon>Candidatus Entotheonellia</taxon>
        <taxon>Candidatus Entotheonellales</taxon>
        <taxon>Candidatus Entotheonellaceae</taxon>
        <taxon>Candidatus Entotheonella</taxon>
    </lineage>
</organism>
<proteinExistence type="inferred from homology"/>
<keyword evidence="6 9" id="KW-1133">Transmembrane helix</keyword>
<keyword evidence="3" id="KW-1003">Cell membrane</keyword>
<sequence>MWFFSELLVHGMLSGSIYALISLAFVVVYKASRMINFALGEFIMLASKLVATGLNAFGLGVLGGIGFGCAGMVAFAIGFNRWVLRRLIGQPLISFIMVTIGLGVFLRASTVFVFSGIPGSIQLPIEQEPIRLMGLLISPDELITAGIAIITITAVALFFQHSRTGVALRAIADDQQAAMLVGIDLNRHFTITWAIAGTICVIAGTLWTFISGGGFSLILVGLKVFPIVIIGGLDSIPGVIIGAIFVGILESLAAGYIDPLITGFSRVSAYLVLLIILFVRPYGLFGKPEIERV</sequence>
<name>W4M3N5_9BACT</name>
<feature type="transmembrane region" description="Helical" evidence="9">
    <location>
        <begin position="142"/>
        <end position="159"/>
    </location>
</feature>
<dbReference type="Pfam" id="PF02653">
    <property type="entry name" value="BPD_transp_2"/>
    <property type="match status" value="1"/>
</dbReference>
<dbReference type="PANTHER" id="PTHR11795">
    <property type="entry name" value="BRANCHED-CHAIN AMINO ACID TRANSPORT SYSTEM PERMEASE PROTEIN LIVH"/>
    <property type="match status" value="1"/>
</dbReference>
<evidence type="ECO:0000256" key="2">
    <source>
        <dbReference type="ARBA" id="ARBA00022448"/>
    </source>
</evidence>
<dbReference type="InterPro" id="IPR001851">
    <property type="entry name" value="ABC_transp_permease"/>
</dbReference>
<evidence type="ECO:0008006" key="12">
    <source>
        <dbReference type="Google" id="ProtNLM"/>
    </source>
</evidence>
<evidence type="ECO:0000256" key="1">
    <source>
        <dbReference type="ARBA" id="ARBA00004651"/>
    </source>
</evidence>
<dbReference type="Proteomes" id="UP000019140">
    <property type="component" value="Unassembled WGS sequence"/>
</dbReference>
<protein>
    <recommendedName>
        <fullName evidence="12">ABC transporter permease</fullName>
    </recommendedName>
</protein>
<keyword evidence="5" id="KW-0029">Amino-acid transport</keyword>
<keyword evidence="11" id="KW-1185">Reference proteome</keyword>
<dbReference type="PANTHER" id="PTHR11795:SF451">
    <property type="entry name" value="ABC TRANSPORTER PERMEASE PROTEIN"/>
    <property type="match status" value="1"/>
</dbReference>
<keyword evidence="2" id="KW-0813">Transport</keyword>
<dbReference type="GO" id="GO:0005886">
    <property type="term" value="C:plasma membrane"/>
    <property type="evidence" value="ECO:0007669"/>
    <property type="project" value="UniProtKB-SubCell"/>
</dbReference>
<evidence type="ECO:0000256" key="7">
    <source>
        <dbReference type="ARBA" id="ARBA00023136"/>
    </source>
</evidence>
<comment type="similarity">
    <text evidence="8">Belongs to the binding-protein-dependent transport system permease family. LivHM subfamily.</text>
</comment>
<feature type="transmembrane region" description="Helical" evidence="9">
    <location>
        <begin position="189"/>
        <end position="209"/>
    </location>
</feature>
<dbReference type="HOGENOM" id="CLU_039929_1_1_7"/>
<dbReference type="AlphaFoldDB" id="W4M3N5"/>
<keyword evidence="7 9" id="KW-0472">Membrane</keyword>
<evidence type="ECO:0000256" key="9">
    <source>
        <dbReference type="SAM" id="Phobius"/>
    </source>
</evidence>
<evidence type="ECO:0000256" key="3">
    <source>
        <dbReference type="ARBA" id="ARBA00022475"/>
    </source>
</evidence>
<dbReference type="GO" id="GO:0006865">
    <property type="term" value="P:amino acid transport"/>
    <property type="evidence" value="ECO:0007669"/>
    <property type="project" value="UniProtKB-KW"/>
</dbReference>
<evidence type="ECO:0000256" key="4">
    <source>
        <dbReference type="ARBA" id="ARBA00022692"/>
    </source>
</evidence>
<accession>W4M3N5</accession>
<reference evidence="10 11" key="1">
    <citation type="journal article" date="2014" name="Nature">
        <title>An environmental bacterial taxon with a large and distinct metabolic repertoire.</title>
        <authorList>
            <person name="Wilson M.C."/>
            <person name="Mori T."/>
            <person name="Ruckert C."/>
            <person name="Uria A.R."/>
            <person name="Helf M.J."/>
            <person name="Takada K."/>
            <person name="Gernert C."/>
            <person name="Steffens U.A."/>
            <person name="Heycke N."/>
            <person name="Schmitt S."/>
            <person name="Rinke C."/>
            <person name="Helfrich E.J."/>
            <person name="Brachmann A.O."/>
            <person name="Gurgui C."/>
            <person name="Wakimoto T."/>
            <person name="Kracht M."/>
            <person name="Crusemann M."/>
            <person name="Hentschel U."/>
            <person name="Abe I."/>
            <person name="Matsunaga S."/>
            <person name="Kalinowski J."/>
            <person name="Takeyama H."/>
            <person name="Piel J."/>
        </authorList>
    </citation>
    <scope>NUCLEOTIDE SEQUENCE [LARGE SCALE GENOMIC DNA]</scope>
    <source>
        <strain evidence="11">TSY2</strain>
    </source>
</reference>
<evidence type="ECO:0000256" key="5">
    <source>
        <dbReference type="ARBA" id="ARBA00022970"/>
    </source>
</evidence>
<keyword evidence="4 9" id="KW-0812">Transmembrane</keyword>
<feature type="transmembrane region" description="Helical" evidence="9">
    <location>
        <begin position="12"/>
        <end position="29"/>
    </location>
</feature>